<dbReference type="AlphaFoldDB" id="A0A9W8DVF6"/>
<name>A0A9W8DVF6_9FUNG</name>
<evidence type="ECO:0000313" key="13">
    <source>
        <dbReference type="Proteomes" id="UP001150538"/>
    </source>
</evidence>
<dbReference type="PANTHER" id="PTHR14094">
    <property type="entry name" value="SIGNAL RECOGNITION PARTICLE 72"/>
    <property type="match status" value="1"/>
</dbReference>
<dbReference type="PANTHER" id="PTHR14094:SF9">
    <property type="entry name" value="SIGNAL RECOGNITION PARTICLE SUBUNIT SRP72"/>
    <property type="match status" value="1"/>
</dbReference>
<dbReference type="InterPro" id="IPR011990">
    <property type="entry name" value="TPR-like_helical_dom_sf"/>
</dbReference>
<dbReference type="InterPro" id="IPR031545">
    <property type="entry name" value="SRP72_TPR-like"/>
</dbReference>
<sequence length="677" mass="74649">MTDAKVASIYRDINEAIQNQEYDEIPRQCDKVLELEPNDQDALKIKVVALIRLERYDGAVKVIDYIRSKNINIPGGFRFENAYCLFRLNKYEEAESILKQMKKSDRVQHLEAQIAFRREQFEQAQSVYDQMLARPVVSDDVNELKTNYMACKAALSFESSDLSLEKIQVDDPKTPYETLFNAATIHMANGNFEIAKELLVRSLDVCRTNLKDMEWTDEEIEQELPIIELQLACVEFSLGKIEQARIGFEKVAKSSADSRILAIAQANLALCDGNGSISSEGTAHLSLLRSRKLKRNILYSQKAQAAFNLSLAHYRLRQYNSAYRALQAYRKLYKRHADTNEQTLLLRIALAVSTGRPDIALDIYTTDYPKHFKSPQIEAVILGVQLHAMCGKTEKAEELIGQALKDALAANLETSQETIVGLGSLLAQLPSSKSENGRRDVAKIVDDIIDHVSRNGSSKTSVANALLRLGRTGQAATMYKETLDSSNEVERSFAGLVLSGESGIGWDSEGTQTTLDVSKPVGGENAQSLMGLGNKRIVGLLPEVKSAPSTHTGGSARTGKLTLAQRQAKRARAAARRLEGKPDSDKKPDPERWIPLKQRSYYRGSNRARRRQQRRGGTQGGAVSGGGVGGTGSANIPTKSETMAKSPSPEQEALVATAPTPASGGQKKKKKKKGTKF</sequence>
<dbReference type="SUPFAM" id="SSF48452">
    <property type="entry name" value="TPR-like"/>
    <property type="match status" value="2"/>
</dbReference>
<comment type="similarity">
    <text evidence="3 9">Belongs to the SRP72 family.</text>
</comment>
<evidence type="ECO:0000256" key="7">
    <source>
        <dbReference type="ARBA" id="ARBA00023135"/>
    </source>
</evidence>
<feature type="domain" description="Signal recognition particle SRP72 subunit RNA-binding" evidence="11">
    <location>
        <begin position="564"/>
        <end position="604"/>
    </location>
</feature>
<reference evidence="12" key="1">
    <citation type="submission" date="2022-07" db="EMBL/GenBank/DDBJ databases">
        <title>Phylogenomic reconstructions and comparative analyses of Kickxellomycotina fungi.</title>
        <authorList>
            <person name="Reynolds N.K."/>
            <person name="Stajich J.E."/>
            <person name="Barry K."/>
            <person name="Grigoriev I.V."/>
            <person name="Crous P."/>
            <person name="Smith M.E."/>
        </authorList>
    </citation>
    <scope>NUCLEOTIDE SEQUENCE</scope>
    <source>
        <strain evidence="12">NBRC 100468</strain>
    </source>
</reference>
<feature type="compositionally biased region" description="Gly residues" evidence="10">
    <location>
        <begin position="617"/>
        <end position="632"/>
    </location>
</feature>
<evidence type="ECO:0000256" key="2">
    <source>
        <dbReference type="ARBA" id="ARBA00004496"/>
    </source>
</evidence>
<dbReference type="InterPro" id="IPR013699">
    <property type="entry name" value="Signal_recog_part_SRP72_RNA-bd"/>
</dbReference>
<dbReference type="GO" id="GO:0043022">
    <property type="term" value="F:ribosome binding"/>
    <property type="evidence" value="ECO:0007669"/>
    <property type="project" value="TreeGrafter"/>
</dbReference>
<protein>
    <recommendedName>
        <fullName evidence="4 9">Signal recognition particle subunit SRP72</fullName>
    </recommendedName>
</protein>
<evidence type="ECO:0000256" key="6">
    <source>
        <dbReference type="ARBA" id="ARBA00022824"/>
    </source>
</evidence>
<dbReference type="Proteomes" id="UP001150538">
    <property type="component" value="Unassembled WGS sequence"/>
</dbReference>
<keyword evidence="13" id="KW-1185">Reference proteome</keyword>
<dbReference type="PIRSF" id="PIRSF038922">
    <property type="entry name" value="SRP72"/>
    <property type="match status" value="1"/>
</dbReference>
<dbReference type="GO" id="GO:0006614">
    <property type="term" value="P:SRP-dependent cotranslational protein targeting to membrane"/>
    <property type="evidence" value="ECO:0007669"/>
    <property type="project" value="UniProtKB-UniRule"/>
</dbReference>
<dbReference type="InterPro" id="IPR026270">
    <property type="entry name" value="SRP72"/>
</dbReference>
<feature type="compositionally biased region" description="Basic and acidic residues" evidence="10">
    <location>
        <begin position="576"/>
        <end position="594"/>
    </location>
</feature>
<comment type="caution">
    <text evidence="12">The sequence shown here is derived from an EMBL/GenBank/DDBJ whole genome shotgun (WGS) entry which is preliminary data.</text>
</comment>
<feature type="region of interest" description="Disordered" evidence="10">
    <location>
        <begin position="545"/>
        <end position="677"/>
    </location>
</feature>
<dbReference type="Pfam" id="PF17004">
    <property type="entry name" value="SRP_TPR_like"/>
    <property type="match status" value="1"/>
</dbReference>
<dbReference type="Pfam" id="PF08492">
    <property type="entry name" value="SRP72"/>
    <property type="match status" value="1"/>
</dbReference>
<dbReference type="Gene3D" id="1.25.40.10">
    <property type="entry name" value="Tetratricopeptide repeat domain"/>
    <property type="match status" value="3"/>
</dbReference>
<evidence type="ECO:0000256" key="3">
    <source>
        <dbReference type="ARBA" id="ARBA00007676"/>
    </source>
</evidence>
<comment type="function">
    <text evidence="9">Component of the signal recognition particle (SRP) complex, a ribonucleoprotein complex that mediates the cotranslational targeting of secretory and membrane proteins to the endoplasmic reticulum (ER).</text>
</comment>
<keyword evidence="6" id="KW-0256">Endoplasmic reticulum</keyword>
<dbReference type="EMBL" id="JANBPU010000020">
    <property type="protein sequence ID" value="KAJ1919915.1"/>
    <property type="molecule type" value="Genomic_DNA"/>
</dbReference>
<evidence type="ECO:0000256" key="9">
    <source>
        <dbReference type="PIRNR" id="PIRNR038922"/>
    </source>
</evidence>
<keyword evidence="5 9" id="KW-0963">Cytoplasm</keyword>
<organism evidence="12 13">
    <name type="scientific">Mycoemilia scoparia</name>
    <dbReference type="NCBI Taxonomy" id="417184"/>
    <lineage>
        <taxon>Eukaryota</taxon>
        <taxon>Fungi</taxon>
        <taxon>Fungi incertae sedis</taxon>
        <taxon>Zoopagomycota</taxon>
        <taxon>Kickxellomycotina</taxon>
        <taxon>Kickxellomycetes</taxon>
        <taxon>Kickxellales</taxon>
        <taxon>Kickxellaceae</taxon>
        <taxon>Mycoemilia</taxon>
    </lineage>
</organism>
<comment type="subcellular location">
    <subcellularLocation>
        <location evidence="2 9">Cytoplasm</location>
    </subcellularLocation>
    <subcellularLocation>
        <location evidence="1">Endoplasmic reticulum</location>
    </subcellularLocation>
</comment>
<gene>
    <name evidence="12" type="primary">srp72</name>
    <name evidence="12" type="ORF">H4219_001696</name>
</gene>
<evidence type="ECO:0000256" key="8">
    <source>
        <dbReference type="ARBA" id="ARBA00023274"/>
    </source>
</evidence>
<evidence type="ECO:0000256" key="1">
    <source>
        <dbReference type="ARBA" id="ARBA00004240"/>
    </source>
</evidence>
<feature type="compositionally biased region" description="Basic residues" evidence="10">
    <location>
        <begin position="666"/>
        <end position="677"/>
    </location>
</feature>
<keyword evidence="7 9" id="KW-0733">Signal recognition particle</keyword>
<evidence type="ECO:0000256" key="5">
    <source>
        <dbReference type="ARBA" id="ARBA00022490"/>
    </source>
</evidence>
<evidence type="ECO:0000256" key="10">
    <source>
        <dbReference type="SAM" id="MobiDB-lite"/>
    </source>
</evidence>
<evidence type="ECO:0000259" key="11">
    <source>
        <dbReference type="Pfam" id="PF08492"/>
    </source>
</evidence>
<evidence type="ECO:0000313" key="12">
    <source>
        <dbReference type="EMBL" id="KAJ1919915.1"/>
    </source>
</evidence>
<evidence type="ECO:0000256" key="4">
    <source>
        <dbReference type="ARBA" id="ARBA00018350"/>
    </source>
</evidence>
<proteinExistence type="inferred from homology"/>
<dbReference type="GO" id="GO:0008312">
    <property type="term" value="F:7S RNA binding"/>
    <property type="evidence" value="ECO:0007669"/>
    <property type="project" value="InterPro"/>
</dbReference>
<accession>A0A9W8DVF6</accession>
<dbReference type="OrthoDB" id="5421607at2759"/>
<dbReference type="GO" id="GO:0005786">
    <property type="term" value="C:signal recognition particle, endoplasmic reticulum targeting"/>
    <property type="evidence" value="ECO:0007669"/>
    <property type="project" value="UniProtKB-UniRule"/>
</dbReference>
<feature type="compositionally biased region" description="Polar residues" evidence="10">
    <location>
        <begin position="635"/>
        <end position="649"/>
    </location>
</feature>
<keyword evidence="8 9" id="KW-0687">Ribonucleoprotein</keyword>
<dbReference type="GO" id="GO:0005783">
    <property type="term" value="C:endoplasmic reticulum"/>
    <property type="evidence" value="ECO:0007669"/>
    <property type="project" value="UniProtKB-SubCell"/>
</dbReference>